<dbReference type="GO" id="GO:0005975">
    <property type="term" value="P:carbohydrate metabolic process"/>
    <property type="evidence" value="ECO:0007669"/>
    <property type="project" value="InterPro"/>
</dbReference>
<name>A0A814HP04_9BILA</name>
<dbReference type="InterPro" id="IPR013328">
    <property type="entry name" value="6PGD_dom2"/>
</dbReference>
<dbReference type="Pfam" id="PF07479">
    <property type="entry name" value="NAD_Gly3P_dh_C"/>
    <property type="match status" value="1"/>
</dbReference>
<dbReference type="GO" id="GO:0051287">
    <property type="term" value="F:NAD binding"/>
    <property type="evidence" value="ECO:0007669"/>
    <property type="project" value="UniProtKB-UniRule"/>
</dbReference>
<dbReference type="Gene3D" id="3.40.50.720">
    <property type="entry name" value="NAD(P)-binding Rossmann-like Domain"/>
    <property type="match status" value="1"/>
</dbReference>
<dbReference type="FunFam" id="3.40.50.720:FF:000365">
    <property type="entry name" value="Glycerol-3-phosphate dehydrogenase [NAD(+)]"/>
    <property type="match status" value="1"/>
</dbReference>
<dbReference type="GO" id="GO:0141152">
    <property type="term" value="F:glycerol-3-phosphate dehydrogenase (NAD+) activity"/>
    <property type="evidence" value="ECO:0007669"/>
    <property type="project" value="UniProtKB-UniRule"/>
</dbReference>
<keyword evidence="2 5" id="KW-0560">Oxidoreductase</keyword>
<evidence type="ECO:0000259" key="8">
    <source>
        <dbReference type="Pfam" id="PF07479"/>
    </source>
</evidence>
<reference evidence="9" key="1">
    <citation type="submission" date="2021-02" db="EMBL/GenBank/DDBJ databases">
        <authorList>
            <person name="Nowell W R."/>
        </authorList>
    </citation>
    <scope>NUCLEOTIDE SEQUENCE</scope>
</reference>
<evidence type="ECO:0000313" key="10">
    <source>
        <dbReference type="Proteomes" id="UP000663845"/>
    </source>
</evidence>
<dbReference type="GO" id="GO:0046168">
    <property type="term" value="P:glycerol-3-phosphate catabolic process"/>
    <property type="evidence" value="ECO:0007669"/>
    <property type="project" value="UniProtKB-UniRule"/>
</dbReference>
<dbReference type="InterPro" id="IPR036291">
    <property type="entry name" value="NAD(P)-bd_dom_sf"/>
</dbReference>
<comment type="similarity">
    <text evidence="1 5">Belongs to the NAD-dependent glycerol-3-phosphate dehydrogenase family.</text>
</comment>
<dbReference type="EC" id="1.1.1.8" evidence="6"/>
<dbReference type="FunFam" id="1.10.1040.10:FF:000004">
    <property type="entry name" value="Glycerol-3-phosphate dehydrogenase [NAD(+)]"/>
    <property type="match status" value="1"/>
</dbReference>
<dbReference type="Gene3D" id="2.130.10.10">
    <property type="entry name" value="YVTN repeat-like/Quinoprotein amine dehydrogenase"/>
    <property type="match status" value="1"/>
</dbReference>
<dbReference type="PANTHER" id="PTHR11728">
    <property type="entry name" value="GLYCEROL-3-PHOSPHATE DEHYDROGENASE"/>
    <property type="match status" value="1"/>
</dbReference>
<feature type="domain" description="Glycerol-3-phosphate dehydrogenase NAD-dependent N-terminal" evidence="7">
    <location>
        <begin position="8"/>
        <end position="175"/>
    </location>
</feature>
<dbReference type="SUPFAM" id="SSF51735">
    <property type="entry name" value="NAD(P)-binding Rossmann-fold domains"/>
    <property type="match status" value="1"/>
</dbReference>
<evidence type="ECO:0000256" key="1">
    <source>
        <dbReference type="ARBA" id="ARBA00011009"/>
    </source>
</evidence>
<dbReference type="InterPro" id="IPR006168">
    <property type="entry name" value="G3P_DH_NAD-dep"/>
</dbReference>
<dbReference type="Gene3D" id="1.10.1040.10">
    <property type="entry name" value="N-(1-d-carboxylethyl)-l-norvaline Dehydrogenase, domain 2"/>
    <property type="match status" value="1"/>
</dbReference>
<evidence type="ECO:0000256" key="6">
    <source>
        <dbReference type="RuleBase" id="RU361243"/>
    </source>
</evidence>
<dbReference type="EMBL" id="CAJNOG010000151">
    <property type="protein sequence ID" value="CAF1013361.1"/>
    <property type="molecule type" value="Genomic_DNA"/>
</dbReference>
<evidence type="ECO:0000256" key="2">
    <source>
        <dbReference type="ARBA" id="ARBA00023002"/>
    </source>
</evidence>
<dbReference type="InterPro" id="IPR006109">
    <property type="entry name" value="G3P_DH_NAD-dep_C"/>
</dbReference>
<evidence type="ECO:0000256" key="4">
    <source>
        <dbReference type="ARBA" id="ARBA00048683"/>
    </source>
</evidence>
<organism evidence="9 10">
    <name type="scientific">Adineta steineri</name>
    <dbReference type="NCBI Taxonomy" id="433720"/>
    <lineage>
        <taxon>Eukaryota</taxon>
        <taxon>Metazoa</taxon>
        <taxon>Spiralia</taxon>
        <taxon>Gnathifera</taxon>
        <taxon>Rotifera</taxon>
        <taxon>Eurotatoria</taxon>
        <taxon>Bdelloidea</taxon>
        <taxon>Adinetida</taxon>
        <taxon>Adinetidae</taxon>
        <taxon>Adineta</taxon>
    </lineage>
</organism>
<evidence type="ECO:0000256" key="3">
    <source>
        <dbReference type="ARBA" id="ARBA00023027"/>
    </source>
</evidence>
<keyword evidence="3 5" id="KW-0520">NAD</keyword>
<evidence type="ECO:0000313" key="9">
    <source>
        <dbReference type="EMBL" id="CAF1013361.1"/>
    </source>
</evidence>
<dbReference type="SUPFAM" id="SSF48179">
    <property type="entry name" value="6-phosphogluconate dehydrogenase C-terminal domain-like"/>
    <property type="match status" value="1"/>
</dbReference>
<proteinExistence type="inferred from homology"/>
<dbReference type="PROSITE" id="PS00957">
    <property type="entry name" value="NAD_G3PDH"/>
    <property type="match status" value="1"/>
</dbReference>
<dbReference type="Pfam" id="PF01210">
    <property type="entry name" value="NAD_Gly3P_dh_N"/>
    <property type="match status" value="1"/>
</dbReference>
<feature type="domain" description="Glycerol-3-phosphate dehydrogenase NAD-dependent C-terminal" evidence="8">
    <location>
        <begin position="196"/>
        <end position="341"/>
    </location>
</feature>
<evidence type="ECO:0000256" key="5">
    <source>
        <dbReference type="RuleBase" id="RU000437"/>
    </source>
</evidence>
<dbReference type="AlphaFoldDB" id="A0A814HP04"/>
<evidence type="ECO:0000259" key="7">
    <source>
        <dbReference type="Pfam" id="PF01210"/>
    </source>
</evidence>
<sequence length="689" mass="77516">MSDPLRRVAVVGSGNWGSTIAKIVGTNITKFNTFENEIRMYVYEEMVDGRKLTDIINQEHENVKYLPGHKFPPNVVAYPDVIEAVKDADILLFILPHQFVERTCHAIKSHVKKTAFAVSFSKGFYVSKDKSVDLLSTVISRLLEIPCYVLMGANIASEVAAGKFCEATIGSRNYEHGQLVKGLIQTDEFRLVIKPDTEVIEVLGALKNIVAVAAGFSDGLGFGDNTKAAVIRLGLKEMVKFCEEFFPGHHPQIFLESCGVADLVTTCYGGRNRKVAAAFVKTGKDIKTLEEEMLNGQKLQGPDAAAEVQEWLKEKGQANKFPLFVAVHEICERRLEPKALIDALRHHPEFCQCLCFILNSSYLALNCLPNDTCRFFNTFSRTYTIQTISQARLYFLQEIFPNASQCCISNTDYLINKLNSTTPIHANISSPRCLVFDNNGYLVTVSVNLKKIIRLYPANLTIVSDPLSPRFNDSPQLITYHNEAYYVALTYYIVVIDSNNLTILHNITTSNLDGTRGMMFLNNGQTLIVASTFNSYLLFFNQSATDSKSYSFVSQQKVNYIDPHGFWYVSDTYFYVTSWQNNSIYSYSATNNSVIWTEKLFLNARSVAPSSNGNHLTVDECDRYWFMLGGNGIRIFNNQASLIANLTRISASTFYSLITDKYVIYLSDTSSNFIIRIDPNIQCYSDEEN</sequence>
<dbReference type="InterPro" id="IPR015943">
    <property type="entry name" value="WD40/YVTN_repeat-like_dom_sf"/>
</dbReference>
<gene>
    <name evidence="9" type="ORF">JYZ213_LOCUS16655</name>
</gene>
<dbReference type="InterPro" id="IPR008927">
    <property type="entry name" value="6-PGluconate_DH-like_C_sf"/>
</dbReference>
<accession>A0A814HP04</accession>
<dbReference type="SUPFAM" id="SSF101898">
    <property type="entry name" value="NHL repeat"/>
    <property type="match status" value="1"/>
</dbReference>
<dbReference type="Proteomes" id="UP000663845">
    <property type="component" value="Unassembled WGS sequence"/>
</dbReference>
<protein>
    <recommendedName>
        <fullName evidence="6">Glycerol-3-phosphate dehydrogenase [NAD(+)]</fullName>
        <ecNumber evidence="6">1.1.1.8</ecNumber>
    </recommendedName>
</protein>
<dbReference type="GO" id="GO:0005829">
    <property type="term" value="C:cytosol"/>
    <property type="evidence" value="ECO:0007669"/>
    <property type="project" value="TreeGrafter"/>
</dbReference>
<dbReference type="GO" id="GO:0042803">
    <property type="term" value="F:protein homodimerization activity"/>
    <property type="evidence" value="ECO:0007669"/>
    <property type="project" value="InterPro"/>
</dbReference>
<dbReference type="PANTHER" id="PTHR11728:SF8">
    <property type="entry name" value="GLYCEROL-3-PHOSPHATE DEHYDROGENASE [NAD(+)]-RELATED"/>
    <property type="match status" value="1"/>
</dbReference>
<dbReference type="InterPro" id="IPR017751">
    <property type="entry name" value="G3P_DH_NAD-dep_euk"/>
</dbReference>
<comment type="caution">
    <text evidence="9">The sequence shown here is derived from an EMBL/GenBank/DDBJ whole genome shotgun (WGS) entry which is preliminary data.</text>
</comment>
<dbReference type="NCBIfam" id="TIGR03376">
    <property type="entry name" value="glycerol3P_DH"/>
    <property type="match status" value="1"/>
</dbReference>
<dbReference type="InterPro" id="IPR011128">
    <property type="entry name" value="G3P_DH_NAD-dep_N"/>
</dbReference>
<comment type="catalytic activity">
    <reaction evidence="4 6">
        <text>sn-glycerol 3-phosphate + NAD(+) = dihydroxyacetone phosphate + NADH + H(+)</text>
        <dbReference type="Rhea" id="RHEA:11092"/>
        <dbReference type="ChEBI" id="CHEBI:15378"/>
        <dbReference type="ChEBI" id="CHEBI:57540"/>
        <dbReference type="ChEBI" id="CHEBI:57597"/>
        <dbReference type="ChEBI" id="CHEBI:57642"/>
        <dbReference type="ChEBI" id="CHEBI:57945"/>
        <dbReference type="EC" id="1.1.1.8"/>
    </reaction>
</comment>
<dbReference type="PRINTS" id="PR00077">
    <property type="entry name" value="GPDHDRGNASE"/>
</dbReference>